<dbReference type="PROSITE" id="PS50211">
    <property type="entry name" value="DENN"/>
    <property type="match status" value="1"/>
</dbReference>
<evidence type="ECO:0000259" key="3">
    <source>
        <dbReference type="PROSITE" id="PS50211"/>
    </source>
</evidence>
<proteinExistence type="inferred from homology"/>
<reference evidence="4 5" key="1">
    <citation type="submission" date="2018-05" db="EMBL/GenBank/DDBJ databases">
        <title>Whole genome sequencing for identification of molecular markers to develop diagnostic detection tools for the regulated plant pathogen Lachnellula willkommii.</title>
        <authorList>
            <person name="Giroux E."/>
            <person name="Bilodeau G."/>
        </authorList>
    </citation>
    <scope>NUCLEOTIDE SEQUENCE [LARGE SCALE GENOMIC DNA]</scope>
    <source>
        <strain evidence="4 5">CBS 625.97</strain>
    </source>
</reference>
<feature type="region of interest" description="Disordered" evidence="2">
    <location>
        <begin position="578"/>
        <end position="713"/>
    </location>
</feature>
<dbReference type="Pfam" id="PF09794">
    <property type="entry name" value="Avl9"/>
    <property type="match status" value="1"/>
</dbReference>
<organism evidence="4 5">
    <name type="scientific">Lachnellula cervina</name>
    <dbReference type="NCBI Taxonomy" id="1316786"/>
    <lineage>
        <taxon>Eukaryota</taxon>
        <taxon>Fungi</taxon>
        <taxon>Dikarya</taxon>
        <taxon>Ascomycota</taxon>
        <taxon>Pezizomycotina</taxon>
        <taxon>Leotiomycetes</taxon>
        <taxon>Helotiales</taxon>
        <taxon>Lachnaceae</taxon>
        <taxon>Lachnellula</taxon>
    </lineage>
</organism>
<gene>
    <name evidence="4" type="primary">AVL9</name>
    <name evidence="4" type="ORF">LCER1_G006913</name>
</gene>
<dbReference type="InterPro" id="IPR043153">
    <property type="entry name" value="DENN_C"/>
</dbReference>
<protein>
    <submittedName>
        <fullName evidence="4">Late secretory pathway protein AVL9</fullName>
    </submittedName>
</protein>
<feature type="compositionally biased region" description="Basic and acidic residues" evidence="2">
    <location>
        <begin position="678"/>
        <end position="694"/>
    </location>
</feature>
<dbReference type="EMBL" id="QGMG01000704">
    <property type="protein sequence ID" value="TVY51945.1"/>
    <property type="molecule type" value="Genomic_DNA"/>
</dbReference>
<dbReference type="InterPro" id="IPR018307">
    <property type="entry name" value="ABL9/DENND6_dom"/>
</dbReference>
<dbReference type="InterPro" id="IPR051731">
    <property type="entry name" value="DENND11/AVL9_GEFs"/>
</dbReference>
<name>A0A7D8YJZ2_9HELO</name>
<sequence>MEGKDTELAPGSNGFIPLVTVVGFHHARGPEVEDWFGAEEGADPAADYDWPLLPFMALSDGAHASSEDFSYFTLLRPARGSLPATSLFGISCTRQMDASALLNRPADVTRSTVQKAVVVIADSPQFFGMLRERLGVVTSAWFAQKEFTDTEILKRFQESLKDEKERGVGLAEEDREEYLGMSLRELVREFKWQTLVLFKCCLLQPKMLFFGSRCERLCMMQFSLISLIPGLIRNLQDCADPEMDGYEKNLVKATSVKLSDRSSLLSYMGLPLQIFGKGSLFGPYTPLQQLDMLADYGTKSYIVGSTNSLLLQQKDRYSDILVNLDENTINITSASLRQALTLSAADRRWMDFLTQSVNDTWDEANPGRPNTMGYVGSEEFIRLQFEEYLLSLIASVKCHNYLNHHAHNPKVTLPQVEGDPSHDFGVDWIEAWTRSENYRIWERHTDSNLFDIVPPRHPCAGGLTIDDVQRRIAEQVKEFHLDERFAVGKEVLGRNLAAGREKANTVFNRLYADMEALKETQRKKHEEARREAERNGTTPPPQGFQAPDLNGAKQTVQSVGSKAGAYIGSWGTWVGEKRKTGWGRNSTSGMQKGKDGWTSPPRPTSYRNEKSAALINPVDNRPNTQDSFEESIFDADSNHHTPSHSVEIKKEDIVPIPHPSKFHEEGMDDEPVVTPSEEATKWAETIPKKPDAADRSSAVAEAVEDATTTPISP</sequence>
<accession>A0A7D8YJZ2</accession>
<feature type="region of interest" description="Disordered" evidence="2">
    <location>
        <begin position="520"/>
        <end position="557"/>
    </location>
</feature>
<dbReference type="Gene3D" id="3.40.50.11500">
    <property type="match status" value="1"/>
</dbReference>
<evidence type="ECO:0000313" key="5">
    <source>
        <dbReference type="Proteomes" id="UP000481288"/>
    </source>
</evidence>
<dbReference type="PANTHER" id="PTHR31017:SF1">
    <property type="entry name" value="LATE SECRETORY PATHWAY PROTEIN AVL9 HOMOLOG"/>
    <property type="match status" value="1"/>
</dbReference>
<dbReference type="GO" id="GO:0005737">
    <property type="term" value="C:cytoplasm"/>
    <property type="evidence" value="ECO:0007669"/>
    <property type="project" value="TreeGrafter"/>
</dbReference>
<dbReference type="AlphaFoldDB" id="A0A7D8YJZ2"/>
<feature type="domain" description="UDENN" evidence="3">
    <location>
        <begin position="17"/>
        <end position="459"/>
    </location>
</feature>
<evidence type="ECO:0000313" key="4">
    <source>
        <dbReference type="EMBL" id="TVY51945.1"/>
    </source>
</evidence>
<comment type="caution">
    <text evidence="4">The sequence shown here is derived from an EMBL/GenBank/DDBJ whole genome shotgun (WGS) entry which is preliminary data.</text>
</comment>
<feature type="compositionally biased region" description="Low complexity" evidence="2">
    <location>
        <begin position="698"/>
        <end position="713"/>
    </location>
</feature>
<evidence type="ECO:0000256" key="2">
    <source>
        <dbReference type="SAM" id="MobiDB-lite"/>
    </source>
</evidence>
<dbReference type="OrthoDB" id="26278at2759"/>
<feature type="compositionally biased region" description="Basic and acidic residues" evidence="2">
    <location>
        <begin position="520"/>
        <end position="534"/>
    </location>
</feature>
<keyword evidence="5" id="KW-1185">Reference proteome</keyword>
<evidence type="ECO:0000256" key="1">
    <source>
        <dbReference type="ARBA" id="ARBA00038178"/>
    </source>
</evidence>
<dbReference type="InterPro" id="IPR037516">
    <property type="entry name" value="Tripartite_DENN"/>
</dbReference>
<comment type="similarity">
    <text evidence="1">Belongs to the AVL9 family.</text>
</comment>
<dbReference type="PANTHER" id="PTHR31017">
    <property type="entry name" value="LATE SECRETORY PATHWAY PROTEIN AVL9-RELATED"/>
    <property type="match status" value="1"/>
</dbReference>
<dbReference type="Proteomes" id="UP000481288">
    <property type="component" value="Unassembled WGS sequence"/>
</dbReference>